<dbReference type="EMBL" id="FOXV01000023">
    <property type="protein sequence ID" value="SFQ69191.1"/>
    <property type="molecule type" value="Genomic_DNA"/>
</dbReference>
<name>A0A1I6AKE5_9RHOB</name>
<dbReference type="AlphaFoldDB" id="A0A1I6AKE5"/>
<sequence length="123" mass="14177">MPSTAQFLKMIEVGDMLYSLKVHAIRVSERDDMAWYEAILRAPQNPGTDFWGRMKEVALMLDEDIDAESSSFNPIPYIRHAATDALEEQLSGGDRDRPHLIRLLDVLTWFEDVLCWEECGDPY</sequence>
<accession>A0A1I6AKE5</accession>
<evidence type="ECO:0000313" key="2">
    <source>
        <dbReference type="Proteomes" id="UP000243106"/>
    </source>
</evidence>
<gene>
    <name evidence="1" type="ORF">SAMN05421853_12314</name>
</gene>
<dbReference type="Proteomes" id="UP000243106">
    <property type="component" value="Unassembled WGS sequence"/>
</dbReference>
<evidence type="ECO:0000313" key="1">
    <source>
        <dbReference type="EMBL" id="SFQ69191.1"/>
    </source>
</evidence>
<reference evidence="2" key="1">
    <citation type="submission" date="2016-10" db="EMBL/GenBank/DDBJ databases">
        <authorList>
            <person name="Varghese N."/>
            <person name="Submissions S."/>
        </authorList>
    </citation>
    <scope>NUCLEOTIDE SEQUENCE [LARGE SCALE GENOMIC DNA]</scope>
    <source>
        <strain evidence="2">JCM 10271</strain>
    </source>
</reference>
<keyword evidence="2" id="KW-1185">Reference proteome</keyword>
<protein>
    <submittedName>
        <fullName evidence="1">Uncharacterized protein</fullName>
    </submittedName>
</protein>
<organism evidence="1 2">
    <name type="scientific">Roseivivax halotolerans</name>
    <dbReference type="NCBI Taxonomy" id="93684"/>
    <lineage>
        <taxon>Bacteria</taxon>
        <taxon>Pseudomonadati</taxon>
        <taxon>Pseudomonadota</taxon>
        <taxon>Alphaproteobacteria</taxon>
        <taxon>Rhodobacterales</taxon>
        <taxon>Roseobacteraceae</taxon>
        <taxon>Roseivivax</taxon>
    </lineage>
</organism>
<dbReference type="RefSeq" id="WP_093015912.1">
    <property type="nucleotide sequence ID" value="NZ_FOXV01000023.1"/>
</dbReference>
<proteinExistence type="predicted"/>